<evidence type="ECO:0008006" key="4">
    <source>
        <dbReference type="Google" id="ProtNLM"/>
    </source>
</evidence>
<dbReference type="EMBL" id="MGFQ01000030">
    <property type="protein sequence ID" value="OGM09017.1"/>
    <property type="molecule type" value="Genomic_DNA"/>
</dbReference>
<dbReference type="InterPro" id="IPR015946">
    <property type="entry name" value="KH_dom-like_a/b"/>
</dbReference>
<comment type="caution">
    <text evidence="2">The sequence shown here is derived from an EMBL/GenBank/DDBJ whole genome shotgun (WGS) entry which is preliminary data.</text>
</comment>
<dbReference type="Gene3D" id="3.30.300.20">
    <property type="match status" value="1"/>
</dbReference>
<sequence length="77" mass="8832">MEKLLKYLVEEITGITDFSIKEKEENSFKTYELLVPAEYMGLVIGKNGKTIKVLRNLMKVKAILDNIRFNLIVTPAN</sequence>
<evidence type="ECO:0000313" key="3">
    <source>
        <dbReference type="Proteomes" id="UP000176939"/>
    </source>
</evidence>
<dbReference type="Pfam" id="PF13083">
    <property type="entry name" value="KH_KhpA-B"/>
    <property type="match status" value="1"/>
</dbReference>
<dbReference type="AlphaFoldDB" id="A0A1F7X219"/>
<evidence type="ECO:0000256" key="1">
    <source>
        <dbReference type="PROSITE-ProRule" id="PRU00117"/>
    </source>
</evidence>
<dbReference type="InterPro" id="IPR009019">
    <property type="entry name" value="KH_sf_prok-type"/>
</dbReference>
<proteinExistence type="predicted"/>
<keyword evidence="1" id="KW-0694">RNA-binding</keyword>
<protein>
    <recommendedName>
        <fullName evidence="4">RNA-binding protein</fullName>
    </recommendedName>
</protein>
<dbReference type="Proteomes" id="UP000176939">
    <property type="component" value="Unassembled WGS sequence"/>
</dbReference>
<reference evidence="2 3" key="1">
    <citation type="journal article" date="2016" name="Nat. Commun.">
        <title>Thousands of microbial genomes shed light on interconnected biogeochemical processes in an aquifer system.</title>
        <authorList>
            <person name="Anantharaman K."/>
            <person name="Brown C.T."/>
            <person name="Hug L.A."/>
            <person name="Sharon I."/>
            <person name="Castelle C.J."/>
            <person name="Probst A.J."/>
            <person name="Thomas B.C."/>
            <person name="Singh A."/>
            <person name="Wilkins M.J."/>
            <person name="Karaoz U."/>
            <person name="Brodie E.L."/>
            <person name="Williams K.H."/>
            <person name="Hubbard S.S."/>
            <person name="Banfield J.F."/>
        </authorList>
    </citation>
    <scope>NUCLEOTIDE SEQUENCE [LARGE SCALE GENOMIC DNA]</scope>
</reference>
<dbReference type="GO" id="GO:0003723">
    <property type="term" value="F:RNA binding"/>
    <property type="evidence" value="ECO:0007669"/>
    <property type="project" value="UniProtKB-UniRule"/>
</dbReference>
<name>A0A1F7X219_9BACT</name>
<dbReference type="SUPFAM" id="SSF54814">
    <property type="entry name" value="Prokaryotic type KH domain (KH-domain type II)"/>
    <property type="match status" value="1"/>
</dbReference>
<organism evidence="2 3">
    <name type="scientific">Candidatus Woesebacteria bacterium RBG_13_36_22</name>
    <dbReference type="NCBI Taxonomy" id="1802478"/>
    <lineage>
        <taxon>Bacteria</taxon>
        <taxon>Candidatus Woeseibacteriota</taxon>
    </lineage>
</organism>
<dbReference type="PROSITE" id="PS50084">
    <property type="entry name" value="KH_TYPE_1"/>
    <property type="match status" value="1"/>
</dbReference>
<gene>
    <name evidence="2" type="ORF">A2Z67_01235</name>
</gene>
<accession>A0A1F7X219</accession>
<evidence type="ECO:0000313" key="2">
    <source>
        <dbReference type="EMBL" id="OGM09017.1"/>
    </source>
</evidence>